<comment type="similarity">
    <text evidence="1">Belongs to the CSN4 family.</text>
</comment>
<dbReference type="EMBL" id="JACEEZ010014018">
    <property type="protein sequence ID" value="KAG0719746.1"/>
    <property type="molecule type" value="Genomic_DNA"/>
</dbReference>
<gene>
    <name evidence="5" type="primary">Cops4_2</name>
    <name evidence="5" type="ORF">GWK47_049869</name>
</gene>
<dbReference type="InterPro" id="IPR000717">
    <property type="entry name" value="PCI_dom"/>
</dbReference>
<dbReference type="Gene3D" id="1.10.10.10">
    <property type="entry name" value="Winged helix-like DNA-binding domain superfamily/Winged helix DNA-binding domain"/>
    <property type="match status" value="1"/>
</dbReference>
<organism evidence="5 6">
    <name type="scientific">Chionoecetes opilio</name>
    <name type="common">Atlantic snow crab</name>
    <name type="synonym">Cancer opilio</name>
    <dbReference type="NCBI Taxonomy" id="41210"/>
    <lineage>
        <taxon>Eukaryota</taxon>
        <taxon>Metazoa</taxon>
        <taxon>Ecdysozoa</taxon>
        <taxon>Arthropoda</taxon>
        <taxon>Crustacea</taxon>
        <taxon>Multicrustacea</taxon>
        <taxon>Malacostraca</taxon>
        <taxon>Eumalacostraca</taxon>
        <taxon>Eucarida</taxon>
        <taxon>Decapoda</taxon>
        <taxon>Pleocyemata</taxon>
        <taxon>Brachyura</taxon>
        <taxon>Eubrachyura</taxon>
        <taxon>Majoidea</taxon>
        <taxon>Majidae</taxon>
        <taxon>Chionoecetes</taxon>
    </lineage>
</organism>
<dbReference type="SMART" id="SM00088">
    <property type="entry name" value="PINT"/>
    <property type="match status" value="1"/>
</dbReference>
<feature type="domain" description="PCI" evidence="4">
    <location>
        <begin position="129"/>
        <end position="211"/>
    </location>
</feature>
<dbReference type="PANTHER" id="PTHR10855">
    <property type="entry name" value="26S PROTEASOME NON-ATPASE REGULATORY SUBUNIT 12/COP9 SIGNALOSOME COMPLEX SUBUNIT 4"/>
    <property type="match status" value="1"/>
</dbReference>
<evidence type="ECO:0000313" key="5">
    <source>
        <dbReference type="EMBL" id="KAG0719746.1"/>
    </source>
</evidence>
<keyword evidence="3" id="KW-0736">Signalosome</keyword>
<dbReference type="PANTHER" id="PTHR10855:SF2">
    <property type="entry name" value="COP9 SIGNALOSOME COMPLEX SUBUNIT 4"/>
    <property type="match status" value="1"/>
</dbReference>
<dbReference type="GO" id="GO:0005829">
    <property type="term" value="C:cytosol"/>
    <property type="evidence" value="ECO:0007669"/>
    <property type="project" value="TreeGrafter"/>
</dbReference>
<dbReference type="OrthoDB" id="6369833at2759"/>
<proteinExistence type="inferred from homology"/>
<evidence type="ECO:0000256" key="3">
    <source>
        <dbReference type="ARBA" id="ARBA00022790"/>
    </source>
</evidence>
<sequence>MLGDALRITSMGQYRSDSSPQPWIRKKSRVLDVTLTRLRLGHMTLTAHLHRLRLSPDPHCPWCRDVPATIEHFLLQCPRFHSHRVVLHSQLLPLNVTTFDLPTLLAAAGVHPSRQHAVIRLTCAFLRKTGSTILARAVTEHNLLAASKLYNNITFPELGALLQISPAKAEKIASQMITEGRMNGYIDQIDGILHFEARDVLPQWDKQIQSLCFQVNGIIEKINISHPEWVAKVMDEQMVQ</sequence>
<dbReference type="InterPro" id="IPR041406">
    <property type="entry name" value="CSN4_HTH"/>
</dbReference>
<evidence type="ECO:0000313" key="6">
    <source>
        <dbReference type="Proteomes" id="UP000770661"/>
    </source>
</evidence>
<dbReference type="Pfam" id="PF01399">
    <property type="entry name" value="PCI"/>
    <property type="match status" value="1"/>
</dbReference>
<dbReference type="GO" id="GO:0008180">
    <property type="term" value="C:COP9 signalosome"/>
    <property type="evidence" value="ECO:0007669"/>
    <property type="project" value="UniProtKB-KW"/>
</dbReference>
<accession>A0A8J5CT60</accession>
<dbReference type="SUPFAM" id="SSF46785">
    <property type="entry name" value="Winged helix' DNA-binding domain"/>
    <property type="match status" value="1"/>
</dbReference>
<dbReference type="InterPro" id="IPR036388">
    <property type="entry name" value="WH-like_DNA-bd_sf"/>
</dbReference>
<name>A0A8J5CT60_CHIOP</name>
<evidence type="ECO:0000259" key="4">
    <source>
        <dbReference type="SMART" id="SM00088"/>
    </source>
</evidence>
<dbReference type="Pfam" id="PF18420">
    <property type="entry name" value="CSN4_RPN5_eIF3a"/>
    <property type="match status" value="1"/>
</dbReference>
<comment type="caution">
    <text evidence="5">The sequence shown here is derived from an EMBL/GenBank/DDBJ whole genome shotgun (WGS) entry which is preliminary data.</text>
</comment>
<dbReference type="Proteomes" id="UP000770661">
    <property type="component" value="Unassembled WGS sequence"/>
</dbReference>
<dbReference type="InterPro" id="IPR036390">
    <property type="entry name" value="WH_DNA-bd_sf"/>
</dbReference>
<keyword evidence="6" id="KW-1185">Reference proteome</keyword>
<dbReference type="InterPro" id="IPR040134">
    <property type="entry name" value="PSMD12/CSN4"/>
</dbReference>
<reference evidence="5" key="1">
    <citation type="submission" date="2020-07" db="EMBL/GenBank/DDBJ databases">
        <title>The High-quality genome of the commercially important snow crab, Chionoecetes opilio.</title>
        <authorList>
            <person name="Jeong J.-H."/>
            <person name="Ryu S."/>
        </authorList>
    </citation>
    <scope>NUCLEOTIDE SEQUENCE</scope>
    <source>
        <strain evidence="5">MADBK_172401_WGS</strain>
        <tissue evidence="5">Digestive gland</tissue>
    </source>
</reference>
<dbReference type="AlphaFoldDB" id="A0A8J5CT60"/>
<protein>
    <recommendedName>
        <fullName evidence="2">COP9 signalosome complex subunit 4</fullName>
    </recommendedName>
</protein>
<evidence type="ECO:0000256" key="2">
    <source>
        <dbReference type="ARBA" id="ARBA00014881"/>
    </source>
</evidence>
<evidence type="ECO:0000256" key="1">
    <source>
        <dbReference type="ARBA" id="ARBA00010417"/>
    </source>
</evidence>